<dbReference type="GO" id="GO:0006355">
    <property type="term" value="P:regulation of DNA-templated transcription"/>
    <property type="evidence" value="ECO:0007669"/>
    <property type="project" value="InterPro"/>
</dbReference>
<dbReference type="PROSITE" id="PS50045">
    <property type="entry name" value="SIGMA54_INTERACT_4"/>
    <property type="match status" value="1"/>
</dbReference>
<proteinExistence type="predicted"/>
<accession>A0AAE4VME2</accession>
<dbReference type="RefSeq" id="WP_322498837.1">
    <property type="nucleotide sequence ID" value="NZ_JARGYU010000002.1"/>
</dbReference>
<evidence type="ECO:0000256" key="4">
    <source>
        <dbReference type="ARBA" id="ARBA00022840"/>
    </source>
</evidence>
<feature type="domain" description="Response regulatory" evidence="10">
    <location>
        <begin position="3"/>
        <end position="120"/>
    </location>
</feature>
<evidence type="ECO:0000256" key="3">
    <source>
        <dbReference type="ARBA" id="ARBA00022741"/>
    </source>
</evidence>
<keyword evidence="6" id="KW-0805">Transcription regulation</keyword>
<dbReference type="PROSITE" id="PS50110">
    <property type="entry name" value="RESPONSE_REGULATORY"/>
    <property type="match status" value="1"/>
</dbReference>
<dbReference type="Gene3D" id="3.40.50.300">
    <property type="entry name" value="P-loop containing nucleotide triphosphate hydrolases"/>
    <property type="match status" value="1"/>
</dbReference>
<evidence type="ECO:0000256" key="2">
    <source>
        <dbReference type="ARBA" id="ARBA00022553"/>
    </source>
</evidence>
<evidence type="ECO:0000256" key="1">
    <source>
        <dbReference type="ARBA" id="ARBA00014319"/>
    </source>
</evidence>
<dbReference type="GO" id="GO:0000160">
    <property type="term" value="P:phosphorelay signal transduction system"/>
    <property type="evidence" value="ECO:0007669"/>
    <property type="project" value="UniProtKB-KW"/>
</dbReference>
<evidence type="ECO:0000313" key="11">
    <source>
        <dbReference type="EMBL" id="MDZ5761409.1"/>
    </source>
</evidence>
<dbReference type="Pfam" id="PF00072">
    <property type="entry name" value="Response_reg"/>
    <property type="match status" value="1"/>
</dbReference>
<sequence>MAHILIIDDKVDITNLVADILADDGHITTEAHTIAQAEGKLKIGNYDVIIVDIWLDDGNKMDGIGFLRVIRKNYPQIPIIMISGHATAETAALAMKIGAYDFMEKPFKSDKISFIVRKALGVREANDNYTKHSDNNIKNIIVGKNTLINNVREQCIKISKGNSRVIINGAFGTGKRLVAKTIHNLSLRQNGLSRFVEYHPYNKTEQQIQNDIQGNNNNLNIFELSQHGTLVFYDIHKFSLKNQEIILEKLQNNIFKTKKQEIEMDLRIICTTSLKQIDFDNLLKFGQFNEDLFNRISINKIFLPELKDMLEDFQLFINHFFRIISKNMITRIPIINQETISLMLSYNWPGNMIELFNLLRGFIIDSINNNIENISVYYLPRKILEFHKISSNEEENLYLLSQKAYREAKKAFEQQYIATQLKKFNGSISKTAKFIGLERTALHRKIKDLKILVKK</sequence>
<dbReference type="Pfam" id="PF00158">
    <property type="entry name" value="Sigma54_activat"/>
    <property type="match status" value="1"/>
</dbReference>
<dbReference type="InterPro" id="IPR001789">
    <property type="entry name" value="Sig_transdc_resp-reg_receiver"/>
</dbReference>
<dbReference type="InterPro" id="IPR002078">
    <property type="entry name" value="Sigma_54_int"/>
</dbReference>
<dbReference type="SMART" id="SM00448">
    <property type="entry name" value="REC"/>
    <property type="match status" value="1"/>
</dbReference>
<dbReference type="AlphaFoldDB" id="A0AAE4VME2"/>
<dbReference type="SUPFAM" id="SSF52540">
    <property type="entry name" value="P-loop containing nucleoside triphosphate hydrolases"/>
    <property type="match status" value="1"/>
</dbReference>
<dbReference type="Pfam" id="PF02954">
    <property type="entry name" value="HTH_8"/>
    <property type="match status" value="1"/>
</dbReference>
<feature type="domain" description="Sigma-54 factor interaction" evidence="9">
    <location>
        <begin position="141"/>
        <end position="364"/>
    </location>
</feature>
<evidence type="ECO:0000256" key="8">
    <source>
        <dbReference type="PROSITE-ProRule" id="PRU00169"/>
    </source>
</evidence>
<dbReference type="GO" id="GO:0043565">
    <property type="term" value="F:sequence-specific DNA binding"/>
    <property type="evidence" value="ECO:0007669"/>
    <property type="project" value="InterPro"/>
</dbReference>
<evidence type="ECO:0000256" key="7">
    <source>
        <dbReference type="ARBA" id="ARBA00023163"/>
    </source>
</evidence>
<dbReference type="Pfam" id="PF25601">
    <property type="entry name" value="AAA_lid_14"/>
    <property type="match status" value="1"/>
</dbReference>
<evidence type="ECO:0000259" key="9">
    <source>
        <dbReference type="PROSITE" id="PS50045"/>
    </source>
</evidence>
<evidence type="ECO:0000313" key="12">
    <source>
        <dbReference type="Proteomes" id="UP001289135"/>
    </source>
</evidence>
<dbReference type="Gene3D" id="1.10.10.60">
    <property type="entry name" value="Homeodomain-like"/>
    <property type="match status" value="1"/>
</dbReference>
<keyword evidence="2 8" id="KW-0597">Phosphoprotein</keyword>
<evidence type="ECO:0000259" key="10">
    <source>
        <dbReference type="PROSITE" id="PS50110"/>
    </source>
</evidence>
<dbReference type="Gene3D" id="3.40.50.2300">
    <property type="match status" value="1"/>
</dbReference>
<keyword evidence="5" id="KW-0902">Two-component regulatory system</keyword>
<evidence type="ECO:0000256" key="5">
    <source>
        <dbReference type="ARBA" id="ARBA00023012"/>
    </source>
</evidence>
<dbReference type="PANTHER" id="PTHR32071">
    <property type="entry name" value="TRANSCRIPTIONAL REGULATORY PROTEIN"/>
    <property type="match status" value="1"/>
</dbReference>
<dbReference type="InterPro" id="IPR011006">
    <property type="entry name" value="CheY-like_superfamily"/>
</dbReference>
<feature type="modified residue" description="4-aspartylphosphate" evidence="8">
    <location>
        <position position="52"/>
    </location>
</feature>
<name>A0AAE4VME2_9RICK</name>
<dbReference type="InterPro" id="IPR027417">
    <property type="entry name" value="P-loop_NTPase"/>
</dbReference>
<dbReference type="EMBL" id="JARGYU010000002">
    <property type="protein sequence ID" value="MDZ5761409.1"/>
    <property type="molecule type" value="Genomic_DNA"/>
</dbReference>
<comment type="caution">
    <text evidence="11">The sequence shown here is derived from an EMBL/GenBank/DDBJ whole genome shotgun (WGS) entry which is preliminary data.</text>
</comment>
<keyword evidence="7" id="KW-0804">Transcription</keyword>
<protein>
    <recommendedName>
        <fullName evidence="1">Putative response regulator NtrX-like</fullName>
    </recommendedName>
</protein>
<dbReference type="Gene3D" id="1.10.8.60">
    <property type="match status" value="1"/>
</dbReference>
<dbReference type="InterPro" id="IPR009057">
    <property type="entry name" value="Homeodomain-like_sf"/>
</dbReference>
<dbReference type="SUPFAM" id="SSF46689">
    <property type="entry name" value="Homeodomain-like"/>
    <property type="match status" value="1"/>
</dbReference>
<dbReference type="GO" id="GO:0005524">
    <property type="term" value="F:ATP binding"/>
    <property type="evidence" value="ECO:0007669"/>
    <property type="project" value="UniProtKB-KW"/>
</dbReference>
<keyword evidence="3" id="KW-0547">Nucleotide-binding</keyword>
<dbReference type="InterPro" id="IPR002197">
    <property type="entry name" value="HTH_Fis"/>
</dbReference>
<evidence type="ECO:0000256" key="6">
    <source>
        <dbReference type="ARBA" id="ARBA00023015"/>
    </source>
</evidence>
<organism evidence="11 12">
    <name type="scientific">Lyticum sinuosum</name>
    <dbReference type="NCBI Taxonomy" id="1332059"/>
    <lineage>
        <taxon>Bacteria</taxon>
        <taxon>Pseudomonadati</taxon>
        <taxon>Pseudomonadota</taxon>
        <taxon>Alphaproteobacteria</taxon>
        <taxon>Rickettsiales</taxon>
        <taxon>Lyticum</taxon>
    </lineage>
</organism>
<keyword evidence="12" id="KW-1185">Reference proteome</keyword>
<reference evidence="11" key="1">
    <citation type="submission" date="2023-02" db="EMBL/GenBank/DDBJ databases">
        <title>Host association and intracellularity evolved multiple times independently in the Rickettsiales.</title>
        <authorList>
            <person name="Castelli M."/>
            <person name="Nardi T."/>
            <person name="Gammuto L."/>
            <person name="Bellinzona G."/>
            <person name="Sabaneyeva E."/>
            <person name="Potekhin A."/>
            <person name="Serra V."/>
            <person name="Petroni G."/>
            <person name="Sassera D."/>
        </authorList>
    </citation>
    <scope>NUCLEOTIDE SEQUENCE</scope>
    <source>
        <strain evidence="11">USBL-36I1</strain>
    </source>
</reference>
<dbReference type="Proteomes" id="UP001289135">
    <property type="component" value="Unassembled WGS sequence"/>
</dbReference>
<dbReference type="InterPro" id="IPR058031">
    <property type="entry name" value="AAA_lid_NorR"/>
</dbReference>
<gene>
    <name evidence="11" type="ORF">Lyticum_00584</name>
</gene>
<dbReference type="SUPFAM" id="SSF52172">
    <property type="entry name" value="CheY-like"/>
    <property type="match status" value="1"/>
</dbReference>
<dbReference type="PANTHER" id="PTHR32071:SF17">
    <property type="entry name" value="TRANSCRIPTIONAL REGULATOR (NTRC FAMILY)"/>
    <property type="match status" value="1"/>
</dbReference>
<keyword evidence="4" id="KW-0067">ATP-binding</keyword>